<evidence type="ECO:0000313" key="2">
    <source>
        <dbReference type="EMBL" id="OJT09165.1"/>
    </source>
</evidence>
<evidence type="ECO:0000259" key="1">
    <source>
        <dbReference type="PROSITE" id="PS51186"/>
    </source>
</evidence>
<evidence type="ECO:0000313" key="3">
    <source>
        <dbReference type="Proteomes" id="UP000184267"/>
    </source>
</evidence>
<proteinExistence type="predicted"/>
<dbReference type="OMA" id="AYPIHEE"/>
<dbReference type="SUPFAM" id="SSF55729">
    <property type="entry name" value="Acyl-CoA N-acyltransferases (Nat)"/>
    <property type="match status" value="1"/>
</dbReference>
<dbReference type="InterPro" id="IPR016181">
    <property type="entry name" value="Acyl_CoA_acyltransferase"/>
</dbReference>
<dbReference type="EMBL" id="MNAD01000978">
    <property type="protein sequence ID" value="OJT09165.1"/>
    <property type="molecule type" value="Genomic_DNA"/>
</dbReference>
<gene>
    <name evidence="2" type="ORF">TRAPUB_14375</name>
</gene>
<comment type="caution">
    <text evidence="2">The sequence shown here is derived from an EMBL/GenBank/DDBJ whole genome shotgun (WGS) entry which is preliminary data.</text>
</comment>
<dbReference type="AlphaFoldDB" id="A0A1M2VNI1"/>
<dbReference type="PANTHER" id="PTHR43441:SF5">
    <property type="entry name" value="FAMILY ACETYLTRANSFERASE, PUTATIVE-RELATED"/>
    <property type="match status" value="1"/>
</dbReference>
<reference evidence="2 3" key="1">
    <citation type="submission" date="2016-10" db="EMBL/GenBank/DDBJ databases">
        <title>Genome sequence of the basidiomycete white-rot fungus Trametes pubescens.</title>
        <authorList>
            <person name="Makela M.R."/>
            <person name="Granchi Z."/>
            <person name="Peng M."/>
            <person name="De Vries R.P."/>
            <person name="Grigoriev I."/>
            <person name="Riley R."/>
            <person name="Hilden K."/>
        </authorList>
    </citation>
    <scope>NUCLEOTIDE SEQUENCE [LARGE SCALE GENOMIC DNA]</scope>
    <source>
        <strain evidence="2 3">FBCC735</strain>
    </source>
</reference>
<dbReference type="InterPro" id="IPR000182">
    <property type="entry name" value="GNAT_dom"/>
</dbReference>
<dbReference type="PANTHER" id="PTHR43441">
    <property type="entry name" value="RIBOSOMAL-PROTEIN-SERINE ACETYLTRANSFERASE"/>
    <property type="match status" value="1"/>
</dbReference>
<dbReference type="STRING" id="154538.A0A1M2VNI1"/>
<organism evidence="2 3">
    <name type="scientific">Trametes pubescens</name>
    <name type="common">White-rot fungus</name>
    <dbReference type="NCBI Taxonomy" id="154538"/>
    <lineage>
        <taxon>Eukaryota</taxon>
        <taxon>Fungi</taxon>
        <taxon>Dikarya</taxon>
        <taxon>Basidiomycota</taxon>
        <taxon>Agaricomycotina</taxon>
        <taxon>Agaricomycetes</taxon>
        <taxon>Polyporales</taxon>
        <taxon>Polyporaceae</taxon>
        <taxon>Trametes</taxon>
    </lineage>
</organism>
<dbReference type="GO" id="GO:1990189">
    <property type="term" value="F:protein N-terminal-serine acetyltransferase activity"/>
    <property type="evidence" value="ECO:0007669"/>
    <property type="project" value="TreeGrafter"/>
</dbReference>
<accession>A0A1M2VNI1</accession>
<dbReference type="GO" id="GO:0008999">
    <property type="term" value="F:protein-N-terminal-alanine acetyltransferase activity"/>
    <property type="evidence" value="ECO:0007669"/>
    <property type="project" value="TreeGrafter"/>
</dbReference>
<dbReference type="OrthoDB" id="41238at2759"/>
<dbReference type="InterPro" id="IPR051908">
    <property type="entry name" value="Ribosomal_N-acetyltransferase"/>
</dbReference>
<protein>
    <recommendedName>
        <fullName evidence="1">N-acetyltransferase domain-containing protein</fullName>
    </recommendedName>
</protein>
<dbReference type="Pfam" id="PF13302">
    <property type="entry name" value="Acetyltransf_3"/>
    <property type="match status" value="1"/>
</dbReference>
<keyword evidence="3" id="KW-1185">Reference proteome</keyword>
<feature type="domain" description="N-acetyltransferase" evidence="1">
    <location>
        <begin position="69"/>
        <end position="217"/>
    </location>
</feature>
<dbReference type="Gene3D" id="3.40.630.30">
    <property type="match status" value="1"/>
</dbReference>
<name>A0A1M2VNI1_TRAPU</name>
<sequence>MAYVNNPQLPPVRTVSPSELYGPEPYDVNFAYPIHEETLQNERTKLVPFIPSIHGETYWAQAGSHPENYRYYPFIFATLSEFLAWIELEVRRDPYNIMFAVIDKTRPDPEHPEWGGSFAAVIGMYHTVPKNLVTEIAHVLVFPDFRGTHVAKDMVGLLLRYQLELPSAALPGIGRRRVVWCAHPRNTPSTRLAEKMGFKKEGVLNWLWVLPDTLAVEGRPGRIGDAHSGKTGRDSVVLSHCWDEWENGGKERIEAFLA</sequence>
<dbReference type="Proteomes" id="UP000184267">
    <property type="component" value="Unassembled WGS sequence"/>
</dbReference>
<dbReference type="PROSITE" id="PS51186">
    <property type="entry name" value="GNAT"/>
    <property type="match status" value="1"/>
</dbReference>